<dbReference type="InterPro" id="IPR050765">
    <property type="entry name" value="Riboflavin_Biosynth_HTPR"/>
</dbReference>
<dbReference type="GO" id="GO:0008703">
    <property type="term" value="F:5-amino-6-(5-phosphoribosylamino)uracil reductase activity"/>
    <property type="evidence" value="ECO:0007669"/>
    <property type="project" value="InterPro"/>
</dbReference>
<dbReference type="InterPro" id="IPR024072">
    <property type="entry name" value="DHFR-like_dom_sf"/>
</dbReference>
<dbReference type="SUPFAM" id="SSF53597">
    <property type="entry name" value="Dihydrofolate reductase-like"/>
    <property type="match status" value="1"/>
</dbReference>
<dbReference type="PANTHER" id="PTHR38011:SF11">
    <property type="entry name" value="2,5-DIAMINO-6-RIBOSYLAMINO-4(3H)-PYRIMIDINONE 5'-PHOSPHATE REDUCTASE"/>
    <property type="match status" value="1"/>
</dbReference>
<dbReference type="EMBL" id="MGFD01000030">
    <property type="protein sequence ID" value="OGL98218.1"/>
    <property type="molecule type" value="Genomic_DNA"/>
</dbReference>
<dbReference type="GO" id="GO:0009231">
    <property type="term" value="P:riboflavin biosynthetic process"/>
    <property type="evidence" value="ECO:0007669"/>
    <property type="project" value="InterPro"/>
</dbReference>
<accession>A0A1F7W763</accession>
<evidence type="ECO:0000313" key="3">
    <source>
        <dbReference type="Proteomes" id="UP000177331"/>
    </source>
</evidence>
<evidence type="ECO:0000313" key="2">
    <source>
        <dbReference type="EMBL" id="OGL98218.1"/>
    </source>
</evidence>
<dbReference type="Pfam" id="PF01872">
    <property type="entry name" value="RibD_C"/>
    <property type="match status" value="1"/>
</dbReference>
<dbReference type="Proteomes" id="UP000177331">
    <property type="component" value="Unassembled WGS sequence"/>
</dbReference>
<dbReference type="STRING" id="1802421.A2318_01230"/>
<protein>
    <recommendedName>
        <fullName evidence="1">Bacterial bifunctional deaminase-reductase C-terminal domain-containing protein</fullName>
    </recommendedName>
</protein>
<evidence type="ECO:0000259" key="1">
    <source>
        <dbReference type="Pfam" id="PF01872"/>
    </source>
</evidence>
<comment type="caution">
    <text evidence="2">The sequence shown here is derived from an EMBL/GenBank/DDBJ whole genome shotgun (WGS) entry which is preliminary data.</text>
</comment>
<proteinExistence type="predicted"/>
<dbReference type="PANTHER" id="PTHR38011">
    <property type="entry name" value="DIHYDROFOLATE REDUCTASE FAMILY PROTEIN (AFU_ORTHOLOGUE AFUA_8G06820)"/>
    <property type="match status" value="1"/>
</dbReference>
<gene>
    <name evidence="2" type="ORF">A2318_01230</name>
</gene>
<feature type="domain" description="Bacterial bifunctional deaminase-reductase C-terminal" evidence="1">
    <location>
        <begin position="4"/>
        <end position="165"/>
    </location>
</feature>
<dbReference type="AlphaFoldDB" id="A0A1F7W763"/>
<reference evidence="2 3" key="1">
    <citation type="journal article" date="2016" name="Nat. Commun.">
        <title>Thousands of microbial genomes shed light on interconnected biogeochemical processes in an aquifer system.</title>
        <authorList>
            <person name="Anantharaman K."/>
            <person name="Brown C.T."/>
            <person name="Hug L.A."/>
            <person name="Sharon I."/>
            <person name="Castelle C.J."/>
            <person name="Probst A.J."/>
            <person name="Thomas B.C."/>
            <person name="Singh A."/>
            <person name="Wilkins M.J."/>
            <person name="Karaoz U."/>
            <person name="Brodie E.L."/>
            <person name="Williams K.H."/>
            <person name="Hubbard S.S."/>
            <person name="Banfield J.F."/>
        </authorList>
    </citation>
    <scope>NUCLEOTIDE SEQUENCE [LARGE SCALE GENOMIC DNA]</scope>
</reference>
<dbReference type="Gene3D" id="3.40.430.10">
    <property type="entry name" value="Dihydrofolate Reductase, subunit A"/>
    <property type="match status" value="1"/>
</dbReference>
<name>A0A1F7W763_9BACT</name>
<sequence>MRTTLFMAMSLNGFIARPDGEEDFLSMAHWADYVRFAHMYGNVIFGRKTYEAVMNWTDHNGFDDLLGVTKIILSNDVNMEVPPEFVVLPSPHEAMHFLAESGFDHAFVCGGSQVNTAFLKEHLINEIILNIEPVLVGEGKRVFAEDDFLEKLTFTSKQERENGIVTLTYQTDAPEFEHHHH</sequence>
<dbReference type="InterPro" id="IPR002734">
    <property type="entry name" value="RibDG_C"/>
</dbReference>
<organism evidence="2 3">
    <name type="scientific">Candidatus Uhrbacteria bacterium RIFOXYB2_FULL_45_11</name>
    <dbReference type="NCBI Taxonomy" id="1802421"/>
    <lineage>
        <taxon>Bacteria</taxon>
        <taxon>Candidatus Uhriibacteriota</taxon>
    </lineage>
</organism>